<dbReference type="SUPFAM" id="SSF53474">
    <property type="entry name" value="alpha/beta-Hydrolases"/>
    <property type="match status" value="1"/>
</dbReference>
<gene>
    <name evidence="4" type="ORF">A4H34_05675</name>
</gene>
<dbReference type="InterPro" id="IPR029058">
    <property type="entry name" value="AB_hydrolase_fold"/>
</dbReference>
<dbReference type="AlphaFoldDB" id="A0A179B5E6"/>
<keyword evidence="5" id="KW-1185">Reference proteome</keyword>
<dbReference type="PANTHER" id="PTHR48081:SF8">
    <property type="entry name" value="ALPHA_BETA HYDROLASE FOLD-3 DOMAIN-CONTAINING PROTEIN-RELATED"/>
    <property type="match status" value="1"/>
</dbReference>
<comment type="caution">
    <text evidence="4">The sequence shown here is derived from an EMBL/GenBank/DDBJ whole genome shotgun (WGS) entry which is preliminary data.</text>
</comment>
<dbReference type="RefSeq" id="WP_064231344.1">
    <property type="nucleotide sequence ID" value="NZ_LVZK01000001.1"/>
</dbReference>
<sequence length="337" mass="36596">MPNKLKVPAMWSEQMRAVVAKQNELAAGVYSSGQTFEQVREGYRKERVFWNDGGPAPASTIEEDVATRHGRVRVRMHRPDGAAVLPGIVFIHGGGWVLGDLDTHDRITRTLAEKTGAAVVAVDYTLSPEARFPRALEECVDVVLALKADSDKWGLDPRKLALAGDSGGAALSLGTFLHLRDEEKAAEGIAALLLFYGAFGLRDSMSMRLFGGEWDGLTEEDFAWYKGLYLADAADERNPYVDLLANDLTGTMPPCYIAAAGLDPLRDDSRTLAAMLASAGGDVETEEFPGVIHGFLHHSRMLDAARDALAHASDFFRSRVGKTAASTQQTIETTTEE</sequence>
<dbReference type="PROSITE" id="PS01173">
    <property type="entry name" value="LIPASE_GDXG_HIS"/>
    <property type="match status" value="1"/>
</dbReference>
<organism evidence="4 5">
    <name type="scientific">Peptidiphaga gingivicola</name>
    <dbReference type="NCBI Taxonomy" id="2741497"/>
    <lineage>
        <taxon>Bacteria</taxon>
        <taxon>Bacillati</taxon>
        <taxon>Actinomycetota</taxon>
        <taxon>Actinomycetes</taxon>
        <taxon>Actinomycetales</taxon>
        <taxon>Actinomycetaceae</taxon>
        <taxon>Peptidiphaga</taxon>
    </lineage>
</organism>
<dbReference type="InterPro" id="IPR013094">
    <property type="entry name" value="AB_hydrolase_3"/>
</dbReference>
<dbReference type="Proteomes" id="UP000078368">
    <property type="component" value="Unassembled WGS sequence"/>
</dbReference>
<feature type="domain" description="Alpha/beta hydrolase fold-3" evidence="3">
    <location>
        <begin position="88"/>
        <end position="296"/>
    </location>
</feature>
<keyword evidence="2" id="KW-0378">Hydrolase</keyword>
<evidence type="ECO:0000313" key="5">
    <source>
        <dbReference type="Proteomes" id="UP000078368"/>
    </source>
</evidence>
<dbReference type="OrthoDB" id="9803828at2"/>
<evidence type="ECO:0000256" key="2">
    <source>
        <dbReference type="ARBA" id="ARBA00022801"/>
    </source>
</evidence>
<evidence type="ECO:0000256" key="1">
    <source>
        <dbReference type="ARBA" id="ARBA00010515"/>
    </source>
</evidence>
<name>A0A179B5E6_9ACTO</name>
<accession>A0A179B5E6</accession>
<dbReference type="InterPro" id="IPR002168">
    <property type="entry name" value="Lipase_GDXG_HIS_AS"/>
</dbReference>
<dbReference type="EMBL" id="LVZK01000001">
    <property type="protein sequence ID" value="OAP86615.1"/>
    <property type="molecule type" value="Genomic_DNA"/>
</dbReference>
<evidence type="ECO:0000313" key="4">
    <source>
        <dbReference type="EMBL" id="OAP86615.1"/>
    </source>
</evidence>
<dbReference type="NCBIfam" id="NF007547">
    <property type="entry name" value="PRK10162.1"/>
    <property type="match status" value="1"/>
</dbReference>
<dbReference type="Gene3D" id="3.40.50.1820">
    <property type="entry name" value="alpha/beta hydrolase"/>
    <property type="match status" value="1"/>
</dbReference>
<dbReference type="PANTHER" id="PTHR48081">
    <property type="entry name" value="AB HYDROLASE SUPERFAMILY PROTEIN C4A8.06C"/>
    <property type="match status" value="1"/>
</dbReference>
<reference evidence="4 5" key="1">
    <citation type="submission" date="2016-04" db="EMBL/GenBank/DDBJ databases">
        <title>Peptidophaga gingivicola gen. nov., sp. nov., isolated from human subgingival plaque.</title>
        <authorList>
            <person name="Beall C.J."/>
            <person name="Mokrzan E.M."/>
            <person name="Griffen A.L."/>
            <person name="Leys E.J."/>
        </authorList>
    </citation>
    <scope>NUCLEOTIDE SEQUENCE [LARGE SCALE GENOMIC DNA]</scope>
    <source>
        <strain evidence="4 5">BA112</strain>
    </source>
</reference>
<evidence type="ECO:0000259" key="3">
    <source>
        <dbReference type="Pfam" id="PF07859"/>
    </source>
</evidence>
<dbReference type="Pfam" id="PF07859">
    <property type="entry name" value="Abhydrolase_3"/>
    <property type="match status" value="1"/>
</dbReference>
<proteinExistence type="inferred from homology"/>
<dbReference type="GO" id="GO:0016787">
    <property type="term" value="F:hydrolase activity"/>
    <property type="evidence" value="ECO:0007669"/>
    <property type="project" value="UniProtKB-KW"/>
</dbReference>
<comment type="similarity">
    <text evidence="1">Belongs to the 'GDXG' lipolytic enzyme family.</text>
</comment>
<dbReference type="STRING" id="1823756.A4H34_05675"/>
<protein>
    <submittedName>
        <fullName evidence="4">Acetylesterase</fullName>
    </submittedName>
</protein>
<dbReference type="InterPro" id="IPR050300">
    <property type="entry name" value="GDXG_lipolytic_enzyme"/>
</dbReference>